<dbReference type="InterPro" id="IPR050625">
    <property type="entry name" value="ParA/MinD_ATPase"/>
</dbReference>
<name>A5G037_ACICJ</name>
<reference evidence="4 5" key="1">
    <citation type="submission" date="2007-05" db="EMBL/GenBank/DDBJ databases">
        <title>Complete sequence of chromosome of Acidiphilium cryptum JF-5.</title>
        <authorList>
            <consortium name="US DOE Joint Genome Institute"/>
            <person name="Copeland A."/>
            <person name="Lucas S."/>
            <person name="Lapidus A."/>
            <person name="Barry K."/>
            <person name="Detter J.C."/>
            <person name="Glavina del Rio T."/>
            <person name="Hammon N."/>
            <person name="Israni S."/>
            <person name="Dalin E."/>
            <person name="Tice H."/>
            <person name="Pitluck S."/>
            <person name="Sims D."/>
            <person name="Brettin T."/>
            <person name="Bruce D."/>
            <person name="Han C."/>
            <person name="Schmutz J."/>
            <person name="Larimer F."/>
            <person name="Land M."/>
            <person name="Hauser L."/>
            <person name="Kyrpides N."/>
            <person name="Kim E."/>
            <person name="Magnuson T."/>
            <person name="Richardson P."/>
        </authorList>
    </citation>
    <scope>NUCLEOTIDE SEQUENCE [LARGE SCALE GENOMIC DNA]</scope>
    <source>
        <strain evidence="4 5">JF-5</strain>
    </source>
</reference>
<dbReference type="GO" id="GO:0009898">
    <property type="term" value="C:cytoplasmic side of plasma membrane"/>
    <property type="evidence" value="ECO:0007669"/>
    <property type="project" value="TreeGrafter"/>
</dbReference>
<evidence type="ECO:0000256" key="2">
    <source>
        <dbReference type="ARBA" id="ARBA00022840"/>
    </source>
</evidence>
<feature type="region of interest" description="Disordered" evidence="3">
    <location>
        <begin position="1"/>
        <end position="25"/>
    </location>
</feature>
<dbReference type="GO" id="GO:0005524">
    <property type="term" value="F:ATP binding"/>
    <property type="evidence" value="ECO:0007669"/>
    <property type="project" value="UniProtKB-KW"/>
</dbReference>
<dbReference type="Gene3D" id="3.40.50.2300">
    <property type="match status" value="1"/>
</dbReference>
<dbReference type="KEGG" id="acr:Acry_2019"/>
<evidence type="ECO:0000313" key="5">
    <source>
        <dbReference type="Proteomes" id="UP000000245"/>
    </source>
</evidence>
<dbReference type="GO" id="GO:0051782">
    <property type="term" value="P:negative regulation of cell division"/>
    <property type="evidence" value="ECO:0007669"/>
    <property type="project" value="TreeGrafter"/>
</dbReference>
<dbReference type="PANTHER" id="PTHR43384">
    <property type="entry name" value="SEPTUM SITE-DETERMINING PROTEIN MIND HOMOLOG, CHLOROPLASTIC-RELATED"/>
    <property type="match status" value="1"/>
</dbReference>
<proteinExistence type="predicted"/>
<evidence type="ECO:0000256" key="3">
    <source>
        <dbReference type="SAM" id="MobiDB-lite"/>
    </source>
</evidence>
<evidence type="ECO:0000256" key="1">
    <source>
        <dbReference type="ARBA" id="ARBA00022741"/>
    </source>
</evidence>
<dbReference type="AlphaFoldDB" id="A5G037"/>
<dbReference type="EMBL" id="CP000697">
    <property type="protein sequence ID" value="ABQ31219.1"/>
    <property type="molecule type" value="Genomic_DNA"/>
</dbReference>
<dbReference type="RefSeq" id="WP_012039756.1">
    <property type="nucleotide sequence ID" value="NC_009484.1"/>
</dbReference>
<dbReference type="STRING" id="349163.Acry_2019"/>
<dbReference type="HOGENOM" id="CLU_033160_0_1_5"/>
<dbReference type="Gene3D" id="3.40.50.300">
    <property type="entry name" value="P-loop containing nucleotide triphosphate hydrolases"/>
    <property type="match status" value="1"/>
</dbReference>
<organism evidence="4 5">
    <name type="scientific">Acidiphilium cryptum (strain JF-5)</name>
    <dbReference type="NCBI Taxonomy" id="349163"/>
    <lineage>
        <taxon>Bacteria</taxon>
        <taxon>Pseudomonadati</taxon>
        <taxon>Pseudomonadota</taxon>
        <taxon>Alphaproteobacteria</taxon>
        <taxon>Acetobacterales</taxon>
        <taxon>Acidocellaceae</taxon>
        <taxon>Acidiphilium</taxon>
    </lineage>
</organism>
<dbReference type="SUPFAM" id="SSF52540">
    <property type="entry name" value="P-loop containing nucleoside triphosphate hydrolases"/>
    <property type="match status" value="1"/>
</dbReference>
<accession>A5G037</accession>
<feature type="compositionally biased region" description="Basic and acidic residues" evidence="3">
    <location>
        <begin position="13"/>
        <end position="22"/>
    </location>
</feature>
<keyword evidence="5" id="KW-1185">Reference proteome</keyword>
<dbReference type="eggNOG" id="COG4963">
    <property type="taxonomic scope" value="Bacteria"/>
</dbReference>
<dbReference type="Proteomes" id="UP000000245">
    <property type="component" value="Chromosome"/>
</dbReference>
<dbReference type="PANTHER" id="PTHR43384:SF6">
    <property type="entry name" value="SEPTUM SITE-DETERMINING PROTEIN MIND HOMOLOG, CHLOROPLASTIC"/>
    <property type="match status" value="1"/>
</dbReference>
<keyword evidence="2" id="KW-0067">ATP-binding</keyword>
<keyword evidence="1" id="KW-0547">Nucleotide-binding</keyword>
<evidence type="ECO:0000313" key="4">
    <source>
        <dbReference type="EMBL" id="ABQ31219.1"/>
    </source>
</evidence>
<sequence length="400" mass="42340">MNELALPGPAEPTSRHHSERGGGRPAFMGFVRDDASLQVIRSALASAFPTGVPLQRVSFAETLDYLARVDTPRTVLIDISGEEQPMSAVHRLEPVIDPGTRVLIIGEERSIGFYRSLTRTLGVSEYLSKPLDAALVSRELAPWAVGEVPAFETSRGGSMVAVCGAAGGVGATTIATGLAWLIGGEIRRHTILLDADLQRGSAALASNAPPSTGLRNALDTPDRIDPLLIERAAQPSIGRLHVLGAEEPLTEPWEYHPGGGRALLNALRQRYNLVVADIPARPTGFAAELLALAHMRVIVTTGAPRSLGNAARWLALPPGQMQTSAPIVVLNRYQRKRCPPISTIASTLGTEIAVVVPELRTIVAKGSDLGEPPVARKGPFRKVLLDLAGRLGVGTAALAT</sequence>
<dbReference type="GO" id="GO:0005829">
    <property type="term" value="C:cytosol"/>
    <property type="evidence" value="ECO:0007669"/>
    <property type="project" value="TreeGrafter"/>
</dbReference>
<dbReference type="GO" id="GO:0016887">
    <property type="term" value="F:ATP hydrolysis activity"/>
    <property type="evidence" value="ECO:0007669"/>
    <property type="project" value="TreeGrafter"/>
</dbReference>
<gene>
    <name evidence="4" type="ordered locus">Acry_2019</name>
</gene>
<protein>
    <submittedName>
        <fullName evidence="4">Flp pilus assembly protein ATPase CpaE-like protein</fullName>
    </submittedName>
</protein>
<dbReference type="InterPro" id="IPR027417">
    <property type="entry name" value="P-loop_NTPase"/>
</dbReference>